<dbReference type="PANTHER" id="PTHR47972:SF18">
    <property type="entry name" value="KINESIN-LIKE PROTEIN KIN-14R"/>
    <property type="match status" value="1"/>
</dbReference>
<dbReference type="Pfam" id="PF16796">
    <property type="entry name" value="Microtub_bd"/>
    <property type="match status" value="1"/>
</dbReference>
<dbReference type="EMBL" id="JAMSHJ010000003">
    <property type="protein sequence ID" value="KAI5430986.1"/>
    <property type="molecule type" value="Genomic_DNA"/>
</dbReference>
<dbReference type="PANTHER" id="PTHR47972">
    <property type="entry name" value="KINESIN-LIKE PROTEIN KLP-3"/>
    <property type="match status" value="1"/>
</dbReference>
<name>A0A9D5B5P4_PEA</name>
<dbReference type="Gene3D" id="3.40.850.10">
    <property type="entry name" value="Kinesin motor domain"/>
    <property type="match status" value="1"/>
</dbReference>
<proteinExistence type="predicted"/>
<feature type="domain" description="Kinesin motor" evidence="2">
    <location>
        <begin position="14"/>
        <end position="185"/>
    </location>
</feature>
<evidence type="ECO:0000256" key="1">
    <source>
        <dbReference type="ARBA" id="ARBA00023175"/>
    </source>
</evidence>
<gene>
    <name evidence="3" type="ORF">KIW84_035218</name>
</gene>
<evidence type="ECO:0000313" key="3">
    <source>
        <dbReference type="EMBL" id="KAI5430986.1"/>
    </source>
</evidence>
<dbReference type="InterPro" id="IPR031852">
    <property type="entry name" value="Vik1/Cik1_MT-bd"/>
</dbReference>
<sequence>MFYNLVLILGFKSKGNIRVFCLCRPLNKVEMSAGCTTFMDFDEAKDGCLGILTTDSSAKKTFRFDRAYTPKDDQVDVFANAPSMVISVFDGYNVYLLATGPASKILEIKQSSEGYHHVPGVVEAKVDNICDVWNVLRTGSDAGSVKASIDGLNITHSLLHGQQYKYVNSPALCLSSSNVQKHVEEPSRISVKLNSGNATPIISLPSLIGTAGDANTASFSVAVKQEFIQHSIIKPSNSTVSNSKLVDSTVIKFEPCHEGSQERSKTAKSTATAQLSKVLPQVSLSSSGSMTGSIVLNSTQISAKGTHPAVKAVCTPLLTSSNIIGQPENYSRAGVNVEKACEKVSSNPEHVPLVTIACSMVGTDFEMGRVTKGLLHTSSAGFAAVVGLLHTALSSSVVTTEFDDCRIIQYLISGCQFCYRVLTHDLLVGWKWIVLARLQTKIGFCRWILSCHVYCRLNVLVPS</sequence>
<evidence type="ECO:0000313" key="4">
    <source>
        <dbReference type="Proteomes" id="UP001058974"/>
    </source>
</evidence>
<organism evidence="3 4">
    <name type="scientific">Pisum sativum</name>
    <name type="common">Garden pea</name>
    <name type="synonym">Lathyrus oleraceus</name>
    <dbReference type="NCBI Taxonomy" id="3888"/>
    <lineage>
        <taxon>Eukaryota</taxon>
        <taxon>Viridiplantae</taxon>
        <taxon>Streptophyta</taxon>
        <taxon>Embryophyta</taxon>
        <taxon>Tracheophyta</taxon>
        <taxon>Spermatophyta</taxon>
        <taxon>Magnoliopsida</taxon>
        <taxon>eudicotyledons</taxon>
        <taxon>Gunneridae</taxon>
        <taxon>Pentapetalae</taxon>
        <taxon>rosids</taxon>
        <taxon>fabids</taxon>
        <taxon>Fabales</taxon>
        <taxon>Fabaceae</taxon>
        <taxon>Papilionoideae</taxon>
        <taxon>50 kb inversion clade</taxon>
        <taxon>NPAAA clade</taxon>
        <taxon>Hologalegina</taxon>
        <taxon>IRL clade</taxon>
        <taxon>Fabeae</taxon>
        <taxon>Lathyrus</taxon>
    </lineage>
</organism>
<dbReference type="SMART" id="SM00129">
    <property type="entry name" value="KISc"/>
    <property type="match status" value="1"/>
</dbReference>
<dbReference type="GO" id="GO:0015630">
    <property type="term" value="C:microtubule cytoskeleton"/>
    <property type="evidence" value="ECO:0007669"/>
    <property type="project" value="TreeGrafter"/>
</dbReference>
<dbReference type="AlphaFoldDB" id="A0A9D5B5P4"/>
<dbReference type="Gramene" id="Psat03G0521800-T1">
    <property type="protein sequence ID" value="KAI5430986.1"/>
    <property type="gene ID" value="KIW84_035218"/>
</dbReference>
<dbReference type="GO" id="GO:0008017">
    <property type="term" value="F:microtubule binding"/>
    <property type="evidence" value="ECO:0007669"/>
    <property type="project" value="InterPro"/>
</dbReference>
<dbReference type="GO" id="GO:0005524">
    <property type="term" value="F:ATP binding"/>
    <property type="evidence" value="ECO:0007669"/>
    <property type="project" value="InterPro"/>
</dbReference>
<dbReference type="InterPro" id="IPR027640">
    <property type="entry name" value="Kinesin-like_fam"/>
</dbReference>
<dbReference type="Proteomes" id="UP001058974">
    <property type="component" value="Chromosome 3"/>
</dbReference>
<comment type="caution">
    <text evidence="3">The sequence shown here is derived from an EMBL/GenBank/DDBJ whole genome shotgun (WGS) entry which is preliminary data.</text>
</comment>
<dbReference type="InterPro" id="IPR027417">
    <property type="entry name" value="P-loop_NTPase"/>
</dbReference>
<keyword evidence="4" id="KW-1185">Reference proteome</keyword>
<dbReference type="GO" id="GO:0007018">
    <property type="term" value="P:microtubule-based movement"/>
    <property type="evidence" value="ECO:0007669"/>
    <property type="project" value="InterPro"/>
</dbReference>
<keyword evidence="1" id="KW-0505">Motor protein</keyword>
<accession>A0A9D5B5P4</accession>
<dbReference type="InterPro" id="IPR001752">
    <property type="entry name" value="Kinesin_motor_dom"/>
</dbReference>
<dbReference type="InterPro" id="IPR036961">
    <property type="entry name" value="Kinesin_motor_dom_sf"/>
</dbReference>
<protein>
    <recommendedName>
        <fullName evidence="2">Kinesin motor domain-containing protein</fullName>
    </recommendedName>
</protein>
<dbReference type="SUPFAM" id="SSF52540">
    <property type="entry name" value="P-loop containing nucleoside triphosphate hydrolases"/>
    <property type="match status" value="1"/>
</dbReference>
<reference evidence="3 4" key="1">
    <citation type="journal article" date="2022" name="Nat. Genet.">
        <title>Improved pea reference genome and pan-genome highlight genomic features and evolutionary characteristics.</title>
        <authorList>
            <person name="Yang T."/>
            <person name="Liu R."/>
            <person name="Luo Y."/>
            <person name="Hu S."/>
            <person name="Wang D."/>
            <person name="Wang C."/>
            <person name="Pandey M.K."/>
            <person name="Ge S."/>
            <person name="Xu Q."/>
            <person name="Li N."/>
            <person name="Li G."/>
            <person name="Huang Y."/>
            <person name="Saxena R.K."/>
            <person name="Ji Y."/>
            <person name="Li M."/>
            <person name="Yan X."/>
            <person name="He Y."/>
            <person name="Liu Y."/>
            <person name="Wang X."/>
            <person name="Xiang C."/>
            <person name="Varshney R.K."/>
            <person name="Ding H."/>
            <person name="Gao S."/>
            <person name="Zong X."/>
        </authorList>
    </citation>
    <scope>NUCLEOTIDE SEQUENCE [LARGE SCALE GENOMIC DNA]</scope>
    <source>
        <strain evidence="3 4">cv. Zhongwan 6</strain>
    </source>
</reference>
<evidence type="ECO:0000259" key="2">
    <source>
        <dbReference type="SMART" id="SM00129"/>
    </source>
</evidence>
<dbReference type="GO" id="GO:0003777">
    <property type="term" value="F:microtubule motor activity"/>
    <property type="evidence" value="ECO:0007669"/>
    <property type="project" value="InterPro"/>
</dbReference>